<dbReference type="Proteomes" id="UP000587415">
    <property type="component" value="Unassembled WGS sequence"/>
</dbReference>
<dbReference type="RefSeq" id="WP_168049075.1">
    <property type="nucleotide sequence ID" value="NZ_JAATJM010000002.1"/>
</dbReference>
<accession>A0A7X6BPQ8</accession>
<keyword evidence="1" id="KW-0732">Signal</keyword>
<proteinExistence type="predicted"/>
<sequence length="148" mass="16412">MIRSALIAAAVFAFAAPAAQACMRPIDGPGERMARDYVTVAVATVVAVETQAPERPNRAFTADFRVDRVVEGHPQGGRLRLWHEERTECPRVLPLPVEGEAWVVYLEWDARGDGPVTEAWPLSWARRLDPRFGGHADADMRDLEPPRG</sequence>
<organism evidence="2 3">
    <name type="scientific">Brevundimonas alba</name>
    <dbReference type="NCBI Taxonomy" id="74314"/>
    <lineage>
        <taxon>Bacteria</taxon>
        <taxon>Pseudomonadati</taxon>
        <taxon>Pseudomonadota</taxon>
        <taxon>Alphaproteobacteria</taxon>
        <taxon>Caulobacterales</taxon>
        <taxon>Caulobacteraceae</taxon>
        <taxon>Brevundimonas</taxon>
    </lineage>
</organism>
<name>A0A7X6BPQ8_9CAUL</name>
<comment type="caution">
    <text evidence="2">The sequence shown here is derived from an EMBL/GenBank/DDBJ whole genome shotgun (WGS) entry which is preliminary data.</text>
</comment>
<evidence type="ECO:0008006" key="4">
    <source>
        <dbReference type="Google" id="ProtNLM"/>
    </source>
</evidence>
<keyword evidence="3" id="KW-1185">Reference proteome</keyword>
<evidence type="ECO:0000313" key="3">
    <source>
        <dbReference type="Proteomes" id="UP000587415"/>
    </source>
</evidence>
<protein>
    <recommendedName>
        <fullName evidence="4">Lipoprotein</fullName>
    </recommendedName>
</protein>
<gene>
    <name evidence="2" type="ORF">GGQ87_002992</name>
</gene>
<evidence type="ECO:0000313" key="2">
    <source>
        <dbReference type="EMBL" id="NJC42697.1"/>
    </source>
</evidence>
<evidence type="ECO:0000256" key="1">
    <source>
        <dbReference type="SAM" id="SignalP"/>
    </source>
</evidence>
<dbReference type="EMBL" id="JAATJM010000002">
    <property type="protein sequence ID" value="NJC42697.1"/>
    <property type="molecule type" value="Genomic_DNA"/>
</dbReference>
<feature type="signal peptide" evidence="1">
    <location>
        <begin position="1"/>
        <end position="21"/>
    </location>
</feature>
<reference evidence="2 3" key="1">
    <citation type="submission" date="2020-03" db="EMBL/GenBank/DDBJ databases">
        <title>Genomic Encyclopedia of Type Strains, Phase IV (KMG-IV): sequencing the most valuable type-strain genomes for metagenomic binning, comparative biology and taxonomic classification.</title>
        <authorList>
            <person name="Goeker M."/>
        </authorList>
    </citation>
    <scope>NUCLEOTIDE SEQUENCE [LARGE SCALE GENOMIC DNA]</scope>
    <source>
        <strain evidence="2 3">DSM 4736</strain>
    </source>
</reference>
<dbReference type="PROSITE" id="PS51257">
    <property type="entry name" value="PROKAR_LIPOPROTEIN"/>
    <property type="match status" value="1"/>
</dbReference>
<dbReference type="AlphaFoldDB" id="A0A7X6BPQ8"/>
<feature type="chain" id="PRO_5031383724" description="Lipoprotein" evidence="1">
    <location>
        <begin position="22"/>
        <end position="148"/>
    </location>
</feature>